<name>A0A6A5CDJ1_NAEFO</name>
<reference evidence="2 3" key="1">
    <citation type="journal article" date="2019" name="Sci. Rep.">
        <title>Nanopore sequencing improves the draft genome of the human pathogenic amoeba Naegleria fowleri.</title>
        <authorList>
            <person name="Liechti N."/>
            <person name="Schurch N."/>
            <person name="Bruggmann R."/>
            <person name="Wittwer M."/>
        </authorList>
    </citation>
    <scope>NUCLEOTIDE SEQUENCE [LARGE SCALE GENOMIC DNA]</scope>
    <source>
        <strain evidence="2 3">ATCC 30894</strain>
    </source>
</reference>
<dbReference type="VEuPathDB" id="AmoebaDB:NF0112150"/>
<gene>
    <name evidence="2" type="ORF">FDP41_007565</name>
</gene>
<comment type="caution">
    <text evidence="2">The sequence shown here is derived from an EMBL/GenBank/DDBJ whole genome shotgun (WGS) entry which is preliminary data.</text>
</comment>
<proteinExistence type="predicted"/>
<keyword evidence="3" id="KW-1185">Reference proteome</keyword>
<dbReference type="OMA" id="VKIPSMI"/>
<dbReference type="VEuPathDB" id="AmoebaDB:FDP41_007565"/>
<keyword evidence="1" id="KW-0175">Coiled coil</keyword>
<dbReference type="RefSeq" id="XP_044568363.1">
    <property type="nucleotide sequence ID" value="XM_044711323.1"/>
</dbReference>
<dbReference type="VEuPathDB" id="AmoebaDB:NfTy_007560"/>
<dbReference type="OrthoDB" id="10325384at2759"/>
<evidence type="ECO:0000313" key="3">
    <source>
        <dbReference type="Proteomes" id="UP000444721"/>
    </source>
</evidence>
<feature type="coiled-coil region" evidence="1">
    <location>
        <begin position="389"/>
        <end position="416"/>
    </location>
</feature>
<organism evidence="2 3">
    <name type="scientific">Naegleria fowleri</name>
    <name type="common">Brain eating amoeba</name>
    <dbReference type="NCBI Taxonomy" id="5763"/>
    <lineage>
        <taxon>Eukaryota</taxon>
        <taxon>Discoba</taxon>
        <taxon>Heterolobosea</taxon>
        <taxon>Tetramitia</taxon>
        <taxon>Eutetramitia</taxon>
        <taxon>Vahlkampfiidae</taxon>
        <taxon>Naegleria</taxon>
    </lineage>
</organism>
<evidence type="ECO:0000313" key="2">
    <source>
        <dbReference type="EMBL" id="KAF0983650.1"/>
    </source>
</evidence>
<sequence>MLKSLYDVIFSSSSSSPIQQTTATIEDYLRECPFLTQNTFATNLEMEGVMCQQQFWRREGKANQSLSLLNQSLNENSESYQPLLQRAKWIPWWYQSSFFHKHSRKLALADLDKALNILMNQKQNHSSKLLPFPTYIITLVQAWRYIVSANFTSSEALLEDAKRERESYYDQVRRVLNECGVSPHDERLYLFFSDIEPMYTIAYSHYYNSQYDKALREYKSIWKKASNTECSFLEELPQELRSKFELKEKTKRRKFDNMLILNDFYLVKIPSMISQSYYHLATELEDENEKKKSYLYKSVKYATLSIIMTQKYNQKYGFDFGDMNTYGQRENIYRQLKLYDMALRDINCMIQFSHPYQQLSSTFTAYKSKLKVIKTLIEEITKDEAFSIILEKKKEYTRLNRKKQLLEEIMKDLIRKYQSTTITTIVSKSVNMNSMEAEISSQNSDTDEIANPYLEICKCWNEASDKLEIQADKYLFGYTGQYLPDTHNDVPIRYPDTVLNIEQAFLICDMRLDWAMRNNQSAAVLNKYNAHLGRLLHSTIYNKESCITYELSITPTIFASWFNNKIQRGLTGSSNSTLIRVERFIVPEWFCDMSTKTLREELPQD</sequence>
<dbReference type="AlphaFoldDB" id="A0A6A5CDJ1"/>
<evidence type="ECO:0000256" key="1">
    <source>
        <dbReference type="SAM" id="Coils"/>
    </source>
</evidence>
<protein>
    <submittedName>
        <fullName evidence="2">Uncharacterized protein</fullName>
    </submittedName>
</protein>
<accession>A0A6A5CDJ1</accession>
<dbReference type="Proteomes" id="UP000444721">
    <property type="component" value="Unassembled WGS sequence"/>
</dbReference>
<dbReference type="EMBL" id="VFQX01000004">
    <property type="protein sequence ID" value="KAF0983650.1"/>
    <property type="molecule type" value="Genomic_DNA"/>
</dbReference>
<dbReference type="GeneID" id="68114783"/>